<dbReference type="Gene3D" id="3.20.20.60">
    <property type="entry name" value="Phosphoenolpyruvate-binding domains"/>
    <property type="match status" value="1"/>
</dbReference>
<dbReference type="Proteomes" id="UP000267418">
    <property type="component" value="Unassembled WGS sequence"/>
</dbReference>
<dbReference type="GO" id="GO:0016832">
    <property type="term" value="F:aldehyde-lyase activity"/>
    <property type="evidence" value="ECO:0007669"/>
    <property type="project" value="TreeGrafter"/>
</dbReference>
<evidence type="ECO:0000259" key="5">
    <source>
        <dbReference type="Pfam" id="PF03328"/>
    </source>
</evidence>
<dbReference type="InterPro" id="IPR005000">
    <property type="entry name" value="Aldolase/citrate-lyase_domain"/>
</dbReference>
<evidence type="ECO:0000256" key="2">
    <source>
        <dbReference type="ARBA" id="ARBA00022723"/>
    </source>
</evidence>
<feature type="domain" description="HpcH/HpaI aldolase/citrate lyase" evidence="5">
    <location>
        <begin position="40"/>
        <end position="259"/>
    </location>
</feature>
<evidence type="ECO:0000256" key="1">
    <source>
        <dbReference type="ARBA" id="ARBA00005568"/>
    </source>
</evidence>
<dbReference type="AlphaFoldDB" id="A0A431TJJ7"/>
<feature type="compositionally biased region" description="Basic and acidic residues" evidence="4">
    <location>
        <begin position="1"/>
        <end position="12"/>
    </location>
</feature>
<dbReference type="InterPro" id="IPR040442">
    <property type="entry name" value="Pyrv_kinase-like_dom_sf"/>
</dbReference>
<dbReference type="InterPro" id="IPR050251">
    <property type="entry name" value="HpcH-HpaI_aldolase"/>
</dbReference>
<dbReference type="Pfam" id="PF03328">
    <property type="entry name" value="HpcH_HpaI"/>
    <property type="match status" value="1"/>
</dbReference>
<proteinExistence type="inferred from homology"/>
<organism evidence="6 7">
    <name type="scientific">Variovorax gossypii</name>
    <dbReference type="NCBI Taxonomy" id="1679495"/>
    <lineage>
        <taxon>Bacteria</taxon>
        <taxon>Pseudomonadati</taxon>
        <taxon>Pseudomonadota</taxon>
        <taxon>Betaproteobacteria</taxon>
        <taxon>Burkholderiales</taxon>
        <taxon>Comamonadaceae</taxon>
        <taxon>Variovorax</taxon>
    </lineage>
</organism>
<protein>
    <submittedName>
        <fullName evidence="6">Aldolase</fullName>
    </submittedName>
</protein>
<comment type="similarity">
    <text evidence="1">Belongs to the HpcH/HpaI aldolase family.</text>
</comment>
<evidence type="ECO:0000313" key="7">
    <source>
        <dbReference type="Proteomes" id="UP000267418"/>
    </source>
</evidence>
<dbReference type="OrthoDB" id="86160at2"/>
<sequence>MTSRDKPQEHPATRPFQGHPLMMGLARGEPMTAFGIRISRTPDIARLAKASGHHAIWVDLEHSTISLDAAGAICAAAHDLGLMALVRVPEREYGAIGRLLDAGASGLIFPRVETAEQAADLAAACRFPPHGHRSAIAALPQFGYRRLPAAETYRLANDTVVVNVLIESPLGIRNAEAIARVPGVDLVSIGTNDLSAELGVPGDYRHPLVQQALNDALAACTRAGKPLSIGGIADAALNAELLARGAAPFLMTGIDTDVLLASMQERVRGALAGHAAVAVRTSEPQAA</sequence>
<name>A0A431TJJ7_9BURK</name>
<dbReference type="SUPFAM" id="SSF51621">
    <property type="entry name" value="Phosphoenolpyruvate/pyruvate domain"/>
    <property type="match status" value="1"/>
</dbReference>
<dbReference type="EMBL" id="RXOE01000004">
    <property type="protein sequence ID" value="RTQ33381.1"/>
    <property type="molecule type" value="Genomic_DNA"/>
</dbReference>
<keyword evidence="2" id="KW-0479">Metal-binding</keyword>
<evidence type="ECO:0000256" key="3">
    <source>
        <dbReference type="ARBA" id="ARBA00023239"/>
    </source>
</evidence>
<accession>A0A431TJJ7</accession>
<dbReference type="GO" id="GO:0046872">
    <property type="term" value="F:metal ion binding"/>
    <property type="evidence" value="ECO:0007669"/>
    <property type="project" value="UniProtKB-KW"/>
</dbReference>
<dbReference type="RefSeq" id="WP_093197743.1">
    <property type="nucleotide sequence ID" value="NZ_RXOE01000004.1"/>
</dbReference>
<gene>
    <name evidence="6" type="ORF">EJP69_17850</name>
</gene>
<comment type="caution">
    <text evidence="6">The sequence shown here is derived from an EMBL/GenBank/DDBJ whole genome shotgun (WGS) entry which is preliminary data.</text>
</comment>
<evidence type="ECO:0000313" key="6">
    <source>
        <dbReference type="EMBL" id="RTQ33381.1"/>
    </source>
</evidence>
<dbReference type="PANTHER" id="PTHR30502">
    <property type="entry name" value="2-KETO-3-DEOXY-L-RHAMNONATE ALDOLASE"/>
    <property type="match status" value="1"/>
</dbReference>
<dbReference type="InterPro" id="IPR015813">
    <property type="entry name" value="Pyrv/PenolPyrv_kinase-like_dom"/>
</dbReference>
<dbReference type="GO" id="GO:0005737">
    <property type="term" value="C:cytoplasm"/>
    <property type="evidence" value="ECO:0007669"/>
    <property type="project" value="TreeGrafter"/>
</dbReference>
<feature type="region of interest" description="Disordered" evidence="4">
    <location>
        <begin position="1"/>
        <end position="21"/>
    </location>
</feature>
<keyword evidence="7" id="KW-1185">Reference proteome</keyword>
<evidence type="ECO:0000256" key="4">
    <source>
        <dbReference type="SAM" id="MobiDB-lite"/>
    </source>
</evidence>
<keyword evidence="3" id="KW-0456">Lyase</keyword>
<dbReference type="PANTHER" id="PTHR30502:SF0">
    <property type="entry name" value="PHOSPHOENOLPYRUVATE CARBOXYLASE FAMILY PROTEIN"/>
    <property type="match status" value="1"/>
</dbReference>
<reference evidence="6 7" key="1">
    <citation type="submission" date="2018-12" db="EMBL/GenBank/DDBJ databases">
        <title>The genome of Variovorax gossypii DSM 100435.</title>
        <authorList>
            <person name="Gao J."/>
            <person name="Sun J."/>
        </authorList>
    </citation>
    <scope>NUCLEOTIDE SEQUENCE [LARGE SCALE GENOMIC DNA]</scope>
    <source>
        <strain evidence="6 7">DSM 100435</strain>
    </source>
</reference>